<feature type="compositionally biased region" description="Polar residues" evidence="1">
    <location>
        <begin position="28"/>
        <end position="46"/>
    </location>
</feature>
<feature type="compositionally biased region" description="Low complexity" evidence="1">
    <location>
        <begin position="93"/>
        <end position="104"/>
    </location>
</feature>
<comment type="caution">
    <text evidence="2">The sequence shown here is derived from an EMBL/GenBank/DDBJ whole genome shotgun (WGS) entry which is preliminary data.</text>
</comment>
<reference evidence="2 3" key="1">
    <citation type="journal article" date="2020" name="Nature">
        <title>Six reference-quality genomes reveal evolution of bat adaptations.</title>
        <authorList>
            <person name="Jebb D."/>
            <person name="Huang Z."/>
            <person name="Pippel M."/>
            <person name="Hughes G.M."/>
            <person name="Lavrichenko K."/>
            <person name="Devanna P."/>
            <person name="Winkler S."/>
            <person name="Jermiin L.S."/>
            <person name="Skirmuntt E.C."/>
            <person name="Katzourakis A."/>
            <person name="Burkitt-Gray L."/>
            <person name="Ray D.A."/>
            <person name="Sullivan K.A.M."/>
            <person name="Roscito J.G."/>
            <person name="Kirilenko B.M."/>
            <person name="Davalos L.M."/>
            <person name="Corthals A.P."/>
            <person name="Power M.L."/>
            <person name="Jones G."/>
            <person name="Ransome R.D."/>
            <person name="Dechmann D.K.N."/>
            <person name="Locatelli A.G."/>
            <person name="Puechmaille S.J."/>
            <person name="Fedrigo O."/>
            <person name="Jarvis E.D."/>
            <person name="Hiller M."/>
            <person name="Vernes S.C."/>
            <person name="Myers E.W."/>
            <person name="Teeling E.C."/>
        </authorList>
    </citation>
    <scope>NUCLEOTIDE SEQUENCE [LARGE SCALE GENOMIC DNA]</scope>
    <source>
        <strain evidence="2">Bat1K_MPI-CBG_1</strain>
    </source>
</reference>
<accession>A0A833ZWB3</accession>
<dbReference type="EMBL" id="JABVXQ010000007">
    <property type="protein sequence ID" value="KAF6100018.1"/>
    <property type="molecule type" value="Genomic_DNA"/>
</dbReference>
<proteinExistence type="predicted"/>
<evidence type="ECO:0000256" key="1">
    <source>
        <dbReference type="SAM" id="MobiDB-lite"/>
    </source>
</evidence>
<protein>
    <submittedName>
        <fullName evidence="2">Uncharacterized protein</fullName>
    </submittedName>
</protein>
<evidence type="ECO:0000313" key="3">
    <source>
        <dbReference type="Proteomes" id="UP000664940"/>
    </source>
</evidence>
<dbReference type="AlphaFoldDB" id="A0A833ZWB3"/>
<feature type="compositionally biased region" description="Basic and acidic residues" evidence="1">
    <location>
        <begin position="81"/>
        <end position="90"/>
    </location>
</feature>
<sequence>MVRAGKGRHLTPTLSPNCDGDHTIREPGSSSKDAFSASQTQNSSTRSRGKTGDRAVNSQNTFPYPNMPHHPAMVALPQDLRPGHSRDTHHPQWHQQFQGQQAPHSLIRRRKKYIKTYIQSLDFY</sequence>
<dbReference type="Proteomes" id="UP000664940">
    <property type="component" value="Unassembled WGS sequence"/>
</dbReference>
<organism evidence="2 3">
    <name type="scientific">Phyllostomus discolor</name>
    <name type="common">pale spear-nosed bat</name>
    <dbReference type="NCBI Taxonomy" id="89673"/>
    <lineage>
        <taxon>Eukaryota</taxon>
        <taxon>Metazoa</taxon>
        <taxon>Chordata</taxon>
        <taxon>Craniata</taxon>
        <taxon>Vertebrata</taxon>
        <taxon>Euteleostomi</taxon>
        <taxon>Mammalia</taxon>
        <taxon>Eutheria</taxon>
        <taxon>Laurasiatheria</taxon>
        <taxon>Chiroptera</taxon>
        <taxon>Yangochiroptera</taxon>
        <taxon>Phyllostomidae</taxon>
        <taxon>Phyllostominae</taxon>
        <taxon>Phyllostomus</taxon>
    </lineage>
</organism>
<name>A0A833ZWB3_9CHIR</name>
<feature type="region of interest" description="Disordered" evidence="1">
    <location>
        <begin position="1"/>
        <end position="104"/>
    </location>
</feature>
<evidence type="ECO:0000313" key="2">
    <source>
        <dbReference type="EMBL" id="KAF6100018.1"/>
    </source>
</evidence>
<gene>
    <name evidence="2" type="ORF">HJG60_011729</name>
</gene>